<dbReference type="OrthoDB" id="1436148at2"/>
<organism evidence="1 2">
    <name type="scientific">Hyunsoonleella flava</name>
    <dbReference type="NCBI Taxonomy" id="2527939"/>
    <lineage>
        <taxon>Bacteria</taxon>
        <taxon>Pseudomonadati</taxon>
        <taxon>Bacteroidota</taxon>
        <taxon>Flavobacteriia</taxon>
        <taxon>Flavobacteriales</taxon>
        <taxon>Flavobacteriaceae</taxon>
    </lineage>
</organism>
<dbReference type="RefSeq" id="WP_130964213.1">
    <property type="nucleotide sequence ID" value="NZ_SIRT01000006.1"/>
</dbReference>
<keyword evidence="2" id="KW-1185">Reference proteome</keyword>
<accession>A0A4Q9FFX3</accession>
<evidence type="ECO:0000313" key="1">
    <source>
        <dbReference type="EMBL" id="TBN03645.1"/>
    </source>
</evidence>
<dbReference type="AlphaFoldDB" id="A0A4Q9FFX3"/>
<evidence type="ECO:0008006" key="3">
    <source>
        <dbReference type="Google" id="ProtNLM"/>
    </source>
</evidence>
<comment type="caution">
    <text evidence="1">The sequence shown here is derived from an EMBL/GenBank/DDBJ whole genome shotgun (WGS) entry which is preliminary data.</text>
</comment>
<name>A0A4Q9FFX3_9FLAO</name>
<sequence length="218" mass="25338">MRTCNQHIAKSILDVFNKTLVLFICVISSTSCKEKTQSQIDKETLPGDYFELKEDNIKLFLPVYFQEFSEETYGELIDALPDSNEKQIEKKRFNYLKFSKGSTYYFKDIASSTLITVKMHKYMPFSKNESSFLLGFLSNQCADYAFALGSECKKLQGRYSGNAKTKVFKAVYELSKEDNYTYYNTMYIISSNSKTLSMNIYSNTLENYNQFIEKTVIR</sequence>
<dbReference type="EMBL" id="SIRT01000006">
    <property type="protein sequence ID" value="TBN03645.1"/>
    <property type="molecule type" value="Genomic_DNA"/>
</dbReference>
<protein>
    <recommendedName>
        <fullName evidence="3">Lipoprotein</fullName>
    </recommendedName>
</protein>
<gene>
    <name evidence="1" type="ORF">EYD45_09000</name>
</gene>
<reference evidence="1 2" key="1">
    <citation type="submission" date="2019-02" db="EMBL/GenBank/DDBJ databases">
        <title>Hyunsoonleella sp., isolated from marine sediment.</title>
        <authorList>
            <person name="Liu B.-T."/>
        </authorList>
    </citation>
    <scope>NUCLEOTIDE SEQUENCE [LARGE SCALE GENOMIC DNA]</scope>
    <source>
        <strain evidence="1 2">T58</strain>
    </source>
</reference>
<evidence type="ECO:0000313" key="2">
    <source>
        <dbReference type="Proteomes" id="UP000291142"/>
    </source>
</evidence>
<dbReference type="PROSITE" id="PS51257">
    <property type="entry name" value="PROKAR_LIPOPROTEIN"/>
    <property type="match status" value="1"/>
</dbReference>
<dbReference type="Proteomes" id="UP000291142">
    <property type="component" value="Unassembled WGS sequence"/>
</dbReference>
<proteinExistence type="predicted"/>